<evidence type="ECO:0000256" key="1">
    <source>
        <dbReference type="SAM" id="SignalP"/>
    </source>
</evidence>
<dbReference type="GO" id="GO:0016787">
    <property type="term" value="F:hydrolase activity"/>
    <property type="evidence" value="ECO:0007669"/>
    <property type="project" value="UniProtKB-KW"/>
</dbReference>
<name>A0A3B0C2L8_9FLAO</name>
<proteinExistence type="predicted"/>
<evidence type="ECO:0000259" key="2">
    <source>
        <dbReference type="Pfam" id="PF00144"/>
    </source>
</evidence>
<keyword evidence="4" id="KW-1185">Reference proteome</keyword>
<dbReference type="PANTHER" id="PTHR46825:SF9">
    <property type="entry name" value="BETA-LACTAMASE-RELATED DOMAIN-CONTAINING PROTEIN"/>
    <property type="match status" value="1"/>
</dbReference>
<feature type="signal peptide" evidence="1">
    <location>
        <begin position="1"/>
        <end position="18"/>
    </location>
</feature>
<dbReference type="InterPro" id="IPR050491">
    <property type="entry name" value="AmpC-like"/>
</dbReference>
<keyword evidence="1" id="KW-0732">Signal</keyword>
<dbReference type="PANTHER" id="PTHR46825">
    <property type="entry name" value="D-ALANYL-D-ALANINE-CARBOXYPEPTIDASE/ENDOPEPTIDASE AMPH"/>
    <property type="match status" value="1"/>
</dbReference>
<keyword evidence="3" id="KW-0378">Hydrolase</keyword>
<dbReference type="RefSeq" id="WP_120712500.1">
    <property type="nucleotide sequence ID" value="NZ_RBCJ01000003.1"/>
</dbReference>
<dbReference type="InterPro" id="IPR001466">
    <property type="entry name" value="Beta-lactam-related"/>
</dbReference>
<feature type="domain" description="Beta-lactamase-related" evidence="2">
    <location>
        <begin position="23"/>
        <end position="338"/>
    </location>
</feature>
<protein>
    <submittedName>
        <fullName evidence="3">Class A beta-lactamase-related serine hydrolase</fullName>
    </submittedName>
</protein>
<dbReference type="Pfam" id="PF00144">
    <property type="entry name" value="Beta-lactamase"/>
    <property type="match status" value="1"/>
</dbReference>
<feature type="chain" id="PRO_5017322380" evidence="1">
    <location>
        <begin position="19"/>
        <end position="353"/>
    </location>
</feature>
<organism evidence="3 4">
    <name type="scientific">Ulvibacterium marinum</name>
    <dbReference type="NCBI Taxonomy" id="2419782"/>
    <lineage>
        <taxon>Bacteria</taxon>
        <taxon>Pseudomonadati</taxon>
        <taxon>Bacteroidota</taxon>
        <taxon>Flavobacteriia</taxon>
        <taxon>Flavobacteriales</taxon>
        <taxon>Flavobacteriaceae</taxon>
        <taxon>Ulvibacterium</taxon>
    </lineage>
</organism>
<comment type="caution">
    <text evidence="3">The sequence shown here is derived from an EMBL/GenBank/DDBJ whole genome shotgun (WGS) entry which is preliminary data.</text>
</comment>
<accession>A0A3B0C2L8</accession>
<dbReference type="AlphaFoldDB" id="A0A3B0C2L8"/>
<evidence type="ECO:0000313" key="3">
    <source>
        <dbReference type="EMBL" id="RKN79692.1"/>
    </source>
</evidence>
<dbReference type="Gene3D" id="3.40.710.10">
    <property type="entry name" value="DD-peptidase/beta-lactamase superfamily"/>
    <property type="match status" value="1"/>
</dbReference>
<dbReference type="OrthoDB" id="9793489at2"/>
<reference evidence="3 4" key="1">
    <citation type="submission" date="2018-10" db="EMBL/GenBank/DDBJ databases">
        <title>Ulvibacterium marinum gen. nov., sp. nov., a novel marine bacterium of the family Flavobacteriaceae, isolated from a culture of the green alga Ulva prolifera.</title>
        <authorList>
            <person name="Zhang Z."/>
        </authorList>
    </citation>
    <scope>NUCLEOTIDE SEQUENCE [LARGE SCALE GENOMIC DNA]</scope>
    <source>
        <strain evidence="3 4">CCMM003</strain>
    </source>
</reference>
<dbReference type="InterPro" id="IPR012338">
    <property type="entry name" value="Beta-lactam/transpept-like"/>
</dbReference>
<dbReference type="EMBL" id="RBCJ01000003">
    <property type="protein sequence ID" value="RKN79692.1"/>
    <property type="molecule type" value="Genomic_DNA"/>
</dbReference>
<gene>
    <name evidence="3" type="ORF">D7Z94_15485</name>
</gene>
<dbReference type="Proteomes" id="UP000276603">
    <property type="component" value="Unassembled WGS sequence"/>
</dbReference>
<sequence length="353" mass="40110">MKLLLLTLGILCPTFTFAQEPGLDNVLTGYTDEYGFNGTILVQRKDSILHFKGYGHANMEFNVPNRPETKYRIASITKLFTSVLVYKSIEDGKMRLDKTIGTYLPEYTGEGRNVVTIHHLLTSTSGIRNIESNGDTVYEKRLSSDEILAQYCSGPLVSEPGKKFTYNNADYVILGKILERVHGQTFKKILETELLIPLHMEGTGLFDYGIVEGLAQCYWRNEQTGVLERDIPYFVENYHASGGMYSNALDLLKFSDALFGYEIIYKKTLDTLLKTDKETTDFEHYASGVWSFSDDAPRISKRKGVSRPGNIWGTETLLFRFPAEEISIIILSNAMGTTELWELFRKIRSMIME</sequence>
<evidence type="ECO:0000313" key="4">
    <source>
        <dbReference type="Proteomes" id="UP000276603"/>
    </source>
</evidence>
<dbReference type="SUPFAM" id="SSF56601">
    <property type="entry name" value="beta-lactamase/transpeptidase-like"/>
    <property type="match status" value="1"/>
</dbReference>